<proteinExistence type="predicted"/>
<evidence type="ECO:0000313" key="3">
    <source>
        <dbReference type="WBParaSite" id="TREG1_111430.1"/>
    </source>
</evidence>
<organism evidence="2 3">
    <name type="scientific">Trichobilharzia regenti</name>
    <name type="common">Nasal bird schistosome</name>
    <dbReference type="NCBI Taxonomy" id="157069"/>
    <lineage>
        <taxon>Eukaryota</taxon>
        <taxon>Metazoa</taxon>
        <taxon>Spiralia</taxon>
        <taxon>Lophotrochozoa</taxon>
        <taxon>Platyhelminthes</taxon>
        <taxon>Trematoda</taxon>
        <taxon>Digenea</taxon>
        <taxon>Strigeidida</taxon>
        <taxon>Schistosomatoidea</taxon>
        <taxon>Schistosomatidae</taxon>
        <taxon>Trichobilharzia</taxon>
    </lineage>
</organism>
<accession>A0AA85IPL0</accession>
<keyword evidence="1" id="KW-0732">Signal</keyword>
<keyword evidence="2" id="KW-1185">Reference proteome</keyword>
<dbReference type="WBParaSite" id="TREG1_111430.1">
    <property type="protein sequence ID" value="TREG1_111430.1"/>
    <property type="gene ID" value="TREG1_111430"/>
</dbReference>
<reference evidence="2" key="1">
    <citation type="submission" date="2022-06" db="EMBL/GenBank/DDBJ databases">
        <authorList>
            <person name="Berger JAMES D."/>
            <person name="Berger JAMES D."/>
        </authorList>
    </citation>
    <scope>NUCLEOTIDE SEQUENCE [LARGE SCALE GENOMIC DNA]</scope>
</reference>
<dbReference type="Proteomes" id="UP000050795">
    <property type="component" value="Unassembled WGS sequence"/>
</dbReference>
<sequence>MLCFLVITFLSLIHSLEAGNAKVPISGKSNTLPTIQLPYFHVPYPLNTWLESLMKLFNLGCVFGQIWDIGTGNFFSKN</sequence>
<reference evidence="3" key="2">
    <citation type="submission" date="2023-11" db="UniProtKB">
        <authorList>
            <consortium name="WormBaseParasite"/>
        </authorList>
    </citation>
    <scope>IDENTIFICATION</scope>
</reference>
<feature type="chain" id="PRO_5041669323" evidence="1">
    <location>
        <begin position="19"/>
        <end position="78"/>
    </location>
</feature>
<dbReference type="AlphaFoldDB" id="A0AA85IPL0"/>
<feature type="signal peptide" evidence="1">
    <location>
        <begin position="1"/>
        <end position="18"/>
    </location>
</feature>
<evidence type="ECO:0000313" key="2">
    <source>
        <dbReference type="Proteomes" id="UP000050795"/>
    </source>
</evidence>
<name>A0AA85IPL0_TRIRE</name>
<evidence type="ECO:0000256" key="1">
    <source>
        <dbReference type="SAM" id="SignalP"/>
    </source>
</evidence>
<protein>
    <submittedName>
        <fullName evidence="3">Uncharacterized protein</fullName>
    </submittedName>
</protein>